<dbReference type="RefSeq" id="WP_290262375.1">
    <property type="nucleotide sequence ID" value="NZ_JAUFQG010000004.1"/>
</dbReference>
<organism evidence="1 2">
    <name type="scientific">Simiduia curdlanivorans</name>
    <dbReference type="NCBI Taxonomy" id="1492769"/>
    <lineage>
        <taxon>Bacteria</taxon>
        <taxon>Pseudomonadati</taxon>
        <taxon>Pseudomonadota</taxon>
        <taxon>Gammaproteobacteria</taxon>
        <taxon>Cellvibrionales</taxon>
        <taxon>Cellvibrionaceae</taxon>
        <taxon>Simiduia</taxon>
    </lineage>
</organism>
<evidence type="ECO:0000313" key="1">
    <source>
        <dbReference type="EMBL" id="MFC4364274.1"/>
    </source>
</evidence>
<comment type="caution">
    <text evidence="1">The sequence shown here is derived from an EMBL/GenBank/DDBJ whole genome shotgun (WGS) entry which is preliminary data.</text>
</comment>
<keyword evidence="2" id="KW-1185">Reference proteome</keyword>
<protein>
    <submittedName>
        <fullName evidence="1">Uncharacterized protein</fullName>
    </submittedName>
</protein>
<dbReference type="Proteomes" id="UP001595840">
    <property type="component" value="Unassembled WGS sequence"/>
</dbReference>
<accession>A0ABV8V9T8</accession>
<sequence>MSKILEQLGIIYPNSISTHAVKVTDLFYEIFPNEKIELSKTRSHFIFRAEPLSKFSNSIKIEQEEFPTTSLDWVIENLELAEKNIPLKHPRKPGDVTVCADFSEETIGLSPS</sequence>
<proteinExistence type="predicted"/>
<gene>
    <name evidence="1" type="ORF">ACFOX3_18340</name>
</gene>
<dbReference type="EMBL" id="JBHSCX010000021">
    <property type="protein sequence ID" value="MFC4364274.1"/>
    <property type="molecule type" value="Genomic_DNA"/>
</dbReference>
<evidence type="ECO:0000313" key="2">
    <source>
        <dbReference type="Proteomes" id="UP001595840"/>
    </source>
</evidence>
<reference evidence="2" key="1">
    <citation type="journal article" date="2019" name="Int. J. Syst. Evol. Microbiol.">
        <title>The Global Catalogue of Microorganisms (GCM) 10K type strain sequencing project: providing services to taxonomists for standard genome sequencing and annotation.</title>
        <authorList>
            <consortium name="The Broad Institute Genomics Platform"/>
            <consortium name="The Broad Institute Genome Sequencing Center for Infectious Disease"/>
            <person name="Wu L."/>
            <person name="Ma J."/>
        </authorList>
    </citation>
    <scope>NUCLEOTIDE SEQUENCE [LARGE SCALE GENOMIC DNA]</scope>
    <source>
        <strain evidence="2">CECT 8570</strain>
    </source>
</reference>
<name>A0ABV8V9T8_9GAMM</name>